<evidence type="ECO:0000256" key="3">
    <source>
        <dbReference type="ARBA" id="ARBA00022993"/>
    </source>
</evidence>
<dbReference type="GO" id="GO:0005524">
    <property type="term" value="F:ATP binding"/>
    <property type="evidence" value="ECO:0007669"/>
    <property type="project" value="UniProtKB-KW"/>
</dbReference>
<evidence type="ECO:0000313" key="4">
    <source>
        <dbReference type="EMBL" id="GAG98247.1"/>
    </source>
</evidence>
<dbReference type="Gene3D" id="3.30.420.40">
    <property type="match status" value="1"/>
</dbReference>
<dbReference type="AlphaFoldDB" id="X1CZC8"/>
<proteinExistence type="predicted"/>
<name>X1CZC8_9ZZZZ</name>
<accession>X1CZC8</accession>
<evidence type="ECO:0008006" key="5">
    <source>
        <dbReference type="Google" id="ProtNLM"/>
    </source>
</evidence>
<dbReference type="PANTHER" id="PTHR12280:SF20">
    <property type="entry name" value="4'-PHOSPHOPANTETHEINE PHOSPHATASE"/>
    <property type="match status" value="1"/>
</dbReference>
<sequence length="248" mass="27697">MKQFELKIRLEHPEINISSDVVGIDIGQSLTKVAYLKGNEIVLSMSQTGSDFREIIEFLDFNRKIFKVINFTGGKAFSLYKRYSNKIKTNLINEFEANIEGLEFLYKQSKNRALPASIVVTIGTGTSIVLKSDSVEHIGGSAMGGGLFMGLIKLLFNIDDYFDAIDLARKGNRFNIDLKVAEAKKIFVGSFPLNGLKTDSVAKSLGIQSYIEKLGAEFVFLDDQNKYPLKSVEMNSKTIEFPKVILDL</sequence>
<feature type="non-terminal residue" evidence="4">
    <location>
        <position position="248"/>
    </location>
</feature>
<dbReference type="SUPFAM" id="SSF53067">
    <property type="entry name" value="Actin-like ATPase domain"/>
    <property type="match status" value="1"/>
</dbReference>
<reference evidence="4" key="1">
    <citation type="journal article" date="2014" name="Front. Microbiol.">
        <title>High frequency of phylogenetically diverse reductive dehalogenase-homologous genes in deep subseafloor sedimentary metagenomes.</title>
        <authorList>
            <person name="Kawai M."/>
            <person name="Futagami T."/>
            <person name="Toyoda A."/>
            <person name="Takaki Y."/>
            <person name="Nishi S."/>
            <person name="Hori S."/>
            <person name="Arai W."/>
            <person name="Tsubouchi T."/>
            <person name="Morono Y."/>
            <person name="Uchiyama I."/>
            <person name="Ito T."/>
            <person name="Fujiyama A."/>
            <person name="Inagaki F."/>
            <person name="Takami H."/>
        </authorList>
    </citation>
    <scope>NUCLEOTIDE SEQUENCE</scope>
    <source>
        <strain evidence="4">Expedition CK06-06</strain>
    </source>
</reference>
<organism evidence="4">
    <name type="scientific">marine sediment metagenome</name>
    <dbReference type="NCBI Taxonomy" id="412755"/>
    <lineage>
        <taxon>unclassified sequences</taxon>
        <taxon>metagenomes</taxon>
        <taxon>ecological metagenomes</taxon>
    </lineage>
</organism>
<comment type="caution">
    <text evidence="4">The sequence shown here is derived from an EMBL/GenBank/DDBJ whole genome shotgun (WGS) entry which is preliminary data.</text>
</comment>
<dbReference type="InterPro" id="IPR043129">
    <property type="entry name" value="ATPase_NBD"/>
</dbReference>
<keyword evidence="3" id="KW-0173">Coenzyme A biosynthesis</keyword>
<dbReference type="PANTHER" id="PTHR12280">
    <property type="entry name" value="PANTOTHENATE KINASE"/>
    <property type="match status" value="1"/>
</dbReference>
<dbReference type="GO" id="GO:0015937">
    <property type="term" value="P:coenzyme A biosynthetic process"/>
    <property type="evidence" value="ECO:0007669"/>
    <property type="project" value="UniProtKB-KW"/>
</dbReference>
<protein>
    <recommendedName>
        <fullName evidence="5">Pantothenate kinase</fullName>
    </recommendedName>
</protein>
<evidence type="ECO:0000256" key="1">
    <source>
        <dbReference type="ARBA" id="ARBA00022741"/>
    </source>
</evidence>
<keyword evidence="1" id="KW-0547">Nucleotide-binding</keyword>
<evidence type="ECO:0000256" key="2">
    <source>
        <dbReference type="ARBA" id="ARBA00022840"/>
    </source>
</evidence>
<dbReference type="GO" id="GO:0004594">
    <property type="term" value="F:pantothenate kinase activity"/>
    <property type="evidence" value="ECO:0007669"/>
    <property type="project" value="TreeGrafter"/>
</dbReference>
<dbReference type="GO" id="GO:0005829">
    <property type="term" value="C:cytosol"/>
    <property type="evidence" value="ECO:0007669"/>
    <property type="project" value="TreeGrafter"/>
</dbReference>
<dbReference type="InterPro" id="IPR004567">
    <property type="entry name" value="Type_II_PanK"/>
</dbReference>
<gene>
    <name evidence="4" type="ORF">S01H4_49283</name>
</gene>
<keyword evidence="2" id="KW-0067">ATP-binding</keyword>
<dbReference type="EMBL" id="BART01027866">
    <property type="protein sequence ID" value="GAG98247.1"/>
    <property type="molecule type" value="Genomic_DNA"/>
</dbReference>
<dbReference type="Pfam" id="PF03630">
    <property type="entry name" value="Fumble"/>
    <property type="match status" value="1"/>
</dbReference>